<sequence length="234" mass="27444">MRKFAGFILKSVLCICLSAEAAFAADTVKDFQSWLTVLGMGSLGKGQLEPFKLWLEAQERAGDNVERATQTLLRTGLGYAVNQETTLWLGYAWVYTEEPLTRHPFHENRIWQQLFWTKKFQELSFSIRCRLEERYLEPSDNTAYRYRQYFKLMVPLVPTAKLNLASTEEVFWHLNNFNGLNNRGFDQNRFFIGFNYKLNSALTTEIGYLNQYIRRVNTNNFQANVLAMNLFLNW</sequence>
<dbReference type="AlphaFoldDB" id="A0A0W0XYD8"/>
<evidence type="ECO:0000313" key="3">
    <source>
        <dbReference type="Proteomes" id="UP000054618"/>
    </source>
</evidence>
<dbReference type="EMBL" id="LNYS01000010">
    <property type="protein sequence ID" value="KTD49708.1"/>
    <property type="molecule type" value="Genomic_DNA"/>
</dbReference>
<comment type="caution">
    <text evidence="2">The sequence shown here is derived from an EMBL/GenBank/DDBJ whole genome shotgun (WGS) entry which is preliminary data.</text>
</comment>
<dbReference type="Proteomes" id="UP000054618">
    <property type="component" value="Unassembled WGS sequence"/>
</dbReference>
<keyword evidence="3" id="KW-1185">Reference proteome</keyword>
<evidence type="ECO:0000256" key="1">
    <source>
        <dbReference type="SAM" id="SignalP"/>
    </source>
</evidence>
<feature type="signal peptide" evidence="1">
    <location>
        <begin position="1"/>
        <end position="24"/>
    </location>
</feature>
<accession>A0A0W0XYD8</accession>
<protein>
    <recommendedName>
        <fullName evidence="4">DUF2490 domain-containing protein</fullName>
    </recommendedName>
</protein>
<dbReference type="InterPro" id="IPR019619">
    <property type="entry name" value="DUF2490"/>
</dbReference>
<dbReference type="RefSeq" id="WP_058508018.1">
    <property type="nucleotide sequence ID" value="NZ_CAAAIK010000021.1"/>
</dbReference>
<keyword evidence="1" id="KW-0732">Signal</keyword>
<dbReference type="OrthoDB" id="5381041at2"/>
<gene>
    <name evidence="2" type="ORF">Lqui_1919</name>
</gene>
<feature type="chain" id="PRO_5006917028" description="DUF2490 domain-containing protein" evidence="1">
    <location>
        <begin position="25"/>
        <end position="234"/>
    </location>
</feature>
<reference evidence="2 3" key="1">
    <citation type="submission" date="2015-11" db="EMBL/GenBank/DDBJ databases">
        <title>Genomic analysis of 38 Legionella species identifies large and diverse effector repertoires.</title>
        <authorList>
            <person name="Burstein D."/>
            <person name="Amaro F."/>
            <person name="Zusman T."/>
            <person name="Lifshitz Z."/>
            <person name="Cohen O."/>
            <person name="Gilbert J.A."/>
            <person name="Pupko T."/>
            <person name="Shuman H.A."/>
            <person name="Segal G."/>
        </authorList>
    </citation>
    <scope>NUCLEOTIDE SEQUENCE [LARGE SCALE GENOMIC DNA]</scope>
    <source>
        <strain evidence="2 3">CDC#1442-AUS-E</strain>
    </source>
</reference>
<organism evidence="2 3">
    <name type="scientific">Legionella quinlivanii</name>
    <dbReference type="NCBI Taxonomy" id="45073"/>
    <lineage>
        <taxon>Bacteria</taxon>
        <taxon>Pseudomonadati</taxon>
        <taxon>Pseudomonadota</taxon>
        <taxon>Gammaproteobacteria</taxon>
        <taxon>Legionellales</taxon>
        <taxon>Legionellaceae</taxon>
        <taxon>Legionella</taxon>
    </lineage>
</organism>
<dbReference type="PATRIC" id="fig|45073.5.peg.2024"/>
<proteinExistence type="predicted"/>
<evidence type="ECO:0000313" key="2">
    <source>
        <dbReference type="EMBL" id="KTD49708.1"/>
    </source>
</evidence>
<dbReference type="STRING" id="45073.Lqui_1919"/>
<evidence type="ECO:0008006" key="4">
    <source>
        <dbReference type="Google" id="ProtNLM"/>
    </source>
</evidence>
<name>A0A0W0XYD8_9GAMM</name>
<dbReference type="Pfam" id="PF10677">
    <property type="entry name" value="DUF2490"/>
    <property type="match status" value="1"/>
</dbReference>